<keyword evidence="7 9" id="KW-0030">Aminoacyl-tRNA synthetase</keyword>
<feature type="domain" description="DALR anticodon binding" evidence="10">
    <location>
        <begin position="514"/>
        <end position="629"/>
    </location>
</feature>
<dbReference type="InterPro" id="IPR001278">
    <property type="entry name" value="Arg-tRNA-ligase"/>
</dbReference>
<evidence type="ECO:0000256" key="4">
    <source>
        <dbReference type="ARBA" id="ARBA00022741"/>
    </source>
</evidence>
<dbReference type="SUPFAM" id="SSF47323">
    <property type="entry name" value="Anticodon-binding domain of a subclass of class I aminoacyl-tRNA synthetases"/>
    <property type="match status" value="1"/>
</dbReference>
<dbReference type="SMART" id="SM00836">
    <property type="entry name" value="DALR_1"/>
    <property type="match status" value="1"/>
</dbReference>
<evidence type="ECO:0000256" key="2">
    <source>
        <dbReference type="ARBA" id="ARBA00012837"/>
    </source>
</evidence>
<gene>
    <name evidence="11" type="ORF">PV07_01343</name>
</gene>
<comment type="catalytic activity">
    <reaction evidence="8">
        <text>tRNA(Arg) + L-arginine + ATP = L-arginyl-tRNA(Arg) + AMP + diphosphate</text>
        <dbReference type="Rhea" id="RHEA:20301"/>
        <dbReference type="Rhea" id="RHEA-COMP:9658"/>
        <dbReference type="Rhea" id="RHEA-COMP:9673"/>
        <dbReference type="ChEBI" id="CHEBI:30616"/>
        <dbReference type="ChEBI" id="CHEBI:32682"/>
        <dbReference type="ChEBI" id="CHEBI:33019"/>
        <dbReference type="ChEBI" id="CHEBI:78442"/>
        <dbReference type="ChEBI" id="CHEBI:78513"/>
        <dbReference type="ChEBI" id="CHEBI:456215"/>
        <dbReference type="EC" id="6.1.1.19"/>
    </reaction>
</comment>
<dbReference type="STRING" id="569365.A0A0D2A2Q3"/>
<dbReference type="PRINTS" id="PR01038">
    <property type="entry name" value="TRNASYNTHARG"/>
</dbReference>
<keyword evidence="3 9" id="KW-0436">Ligase</keyword>
<dbReference type="Pfam" id="PF05746">
    <property type="entry name" value="DALR_1"/>
    <property type="match status" value="1"/>
</dbReference>
<evidence type="ECO:0000259" key="10">
    <source>
        <dbReference type="SMART" id="SM00836"/>
    </source>
</evidence>
<accession>A0A0D2A2Q3</accession>
<dbReference type="Gene3D" id="3.40.50.620">
    <property type="entry name" value="HUPs"/>
    <property type="match status" value="1"/>
</dbReference>
<dbReference type="SUPFAM" id="SSF52374">
    <property type="entry name" value="Nucleotidylyl transferase"/>
    <property type="match status" value="1"/>
</dbReference>
<dbReference type="RefSeq" id="XP_016254782.1">
    <property type="nucleotide sequence ID" value="XM_016387854.1"/>
</dbReference>
<keyword evidence="12" id="KW-1185">Reference proteome</keyword>
<keyword evidence="6 9" id="KW-0648">Protein biosynthesis</keyword>
<dbReference type="GO" id="GO:0006420">
    <property type="term" value="P:arginyl-tRNA aminoacylation"/>
    <property type="evidence" value="ECO:0007669"/>
    <property type="project" value="InterPro"/>
</dbReference>
<dbReference type="Gene3D" id="1.10.730.10">
    <property type="entry name" value="Isoleucyl-tRNA Synthetase, Domain 1"/>
    <property type="match status" value="1"/>
</dbReference>
<evidence type="ECO:0000256" key="3">
    <source>
        <dbReference type="ARBA" id="ARBA00022598"/>
    </source>
</evidence>
<evidence type="ECO:0000256" key="5">
    <source>
        <dbReference type="ARBA" id="ARBA00022840"/>
    </source>
</evidence>
<dbReference type="GO" id="GO:0032543">
    <property type="term" value="P:mitochondrial translation"/>
    <property type="evidence" value="ECO:0007669"/>
    <property type="project" value="TreeGrafter"/>
</dbReference>
<dbReference type="GO" id="GO:0005524">
    <property type="term" value="F:ATP binding"/>
    <property type="evidence" value="ECO:0007669"/>
    <property type="project" value="UniProtKB-KW"/>
</dbReference>
<dbReference type="GO" id="GO:0004814">
    <property type="term" value="F:arginine-tRNA ligase activity"/>
    <property type="evidence" value="ECO:0007669"/>
    <property type="project" value="UniProtKB-EC"/>
</dbReference>
<dbReference type="InterPro" id="IPR009080">
    <property type="entry name" value="tRNAsynth_Ia_anticodon-bd"/>
</dbReference>
<evidence type="ECO:0000256" key="1">
    <source>
        <dbReference type="ARBA" id="ARBA00005594"/>
    </source>
</evidence>
<comment type="similarity">
    <text evidence="1 9">Belongs to the class-I aminoacyl-tRNA synthetase family.</text>
</comment>
<dbReference type="Gene3D" id="3.30.1360.70">
    <property type="entry name" value="Arginyl tRNA synthetase N-terminal domain"/>
    <property type="match status" value="1"/>
</dbReference>
<dbReference type="EMBL" id="KN847040">
    <property type="protein sequence ID" value="KIW34566.1"/>
    <property type="molecule type" value="Genomic_DNA"/>
</dbReference>
<name>A0A0D2A2Q3_9EURO</name>
<organism evidence="11 12">
    <name type="scientific">Cladophialophora immunda</name>
    <dbReference type="NCBI Taxonomy" id="569365"/>
    <lineage>
        <taxon>Eukaryota</taxon>
        <taxon>Fungi</taxon>
        <taxon>Dikarya</taxon>
        <taxon>Ascomycota</taxon>
        <taxon>Pezizomycotina</taxon>
        <taxon>Eurotiomycetes</taxon>
        <taxon>Chaetothyriomycetidae</taxon>
        <taxon>Chaetothyriales</taxon>
        <taxon>Herpotrichiellaceae</taxon>
        <taxon>Cladophialophora</taxon>
    </lineage>
</organism>
<dbReference type="VEuPathDB" id="FungiDB:PV07_01343"/>
<evidence type="ECO:0000256" key="8">
    <source>
        <dbReference type="ARBA" id="ARBA00049339"/>
    </source>
</evidence>
<dbReference type="GO" id="GO:0005739">
    <property type="term" value="C:mitochondrion"/>
    <property type="evidence" value="ECO:0007669"/>
    <property type="project" value="TreeGrafter"/>
</dbReference>
<dbReference type="InterPro" id="IPR008909">
    <property type="entry name" value="DALR_anticod-bd"/>
</dbReference>
<evidence type="ECO:0000313" key="12">
    <source>
        <dbReference type="Proteomes" id="UP000054466"/>
    </source>
</evidence>
<keyword evidence="5 9" id="KW-0067">ATP-binding</keyword>
<dbReference type="OrthoDB" id="68056at2759"/>
<evidence type="ECO:0000313" key="11">
    <source>
        <dbReference type="EMBL" id="KIW34566.1"/>
    </source>
</evidence>
<evidence type="ECO:0000256" key="7">
    <source>
        <dbReference type="ARBA" id="ARBA00023146"/>
    </source>
</evidence>
<dbReference type="InterPro" id="IPR036695">
    <property type="entry name" value="Arg-tRNA-synth_N_sf"/>
</dbReference>
<evidence type="ECO:0000256" key="9">
    <source>
        <dbReference type="RuleBase" id="RU363038"/>
    </source>
</evidence>
<proteinExistence type="inferred from homology"/>
<dbReference type="Proteomes" id="UP000054466">
    <property type="component" value="Unassembled WGS sequence"/>
</dbReference>
<dbReference type="SUPFAM" id="SSF55190">
    <property type="entry name" value="Arginyl-tRNA synthetase (ArgRS), N-terminal 'additional' domain"/>
    <property type="match status" value="1"/>
</dbReference>
<evidence type="ECO:0000256" key="6">
    <source>
        <dbReference type="ARBA" id="ARBA00022917"/>
    </source>
</evidence>
<dbReference type="InterPro" id="IPR035684">
    <property type="entry name" value="ArgRS_core"/>
</dbReference>
<dbReference type="GeneID" id="27340537"/>
<reference evidence="11 12" key="1">
    <citation type="submission" date="2015-01" db="EMBL/GenBank/DDBJ databases">
        <title>The Genome Sequence of Cladophialophora immunda CBS83496.</title>
        <authorList>
            <consortium name="The Broad Institute Genomics Platform"/>
            <person name="Cuomo C."/>
            <person name="de Hoog S."/>
            <person name="Gorbushina A."/>
            <person name="Stielow B."/>
            <person name="Teixiera M."/>
            <person name="Abouelleil A."/>
            <person name="Chapman S.B."/>
            <person name="Priest M."/>
            <person name="Young S.K."/>
            <person name="Wortman J."/>
            <person name="Nusbaum C."/>
            <person name="Birren B."/>
        </authorList>
    </citation>
    <scope>NUCLEOTIDE SEQUENCE [LARGE SCALE GENOMIC DNA]</scope>
    <source>
        <strain evidence="11 12">CBS 83496</strain>
    </source>
</reference>
<protein>
    <recommendedName>
        <fullName evidence="2">arginine--tRNA ligase</fullName>
        <ecNumber evidence="2">6.1.1.19</ecNumber>
    </recommendedName>
</protein>
<dbReference type="InterPro" id="IPR014729">
    <property type="entry name" value="Rossmann-like_a/b/a_fold"/>
</dbReference>
<keyword evidence="4 9" id="KW-0547">Nucleotide-binding</keyword>
<dbReference type="EC" id="6.1.1.19" evidence="2"/>
<dbReference type="HOGENOM" id="CLU_006406_6_0_1"/>
<dbReference type="AlphaFoldDB" id="A0A0D2A2Q3"/>
<dbReference type="PANTHER" id="PTHR11956">
    <property type="entry name" value="ARGINYL-TRNA SYNTHETASE"/>
    <property type="match status" value="1"/>
</dbReference>
<dbReference type="Pfam" id="PF00750">
    <property type="entry name" value="tRNA-synt_1d"/>
    <property type="match status" value="1"/>
</dbReference>
<dbReference type="PANTHER" id="PTHR11956:SF11">
    <property type="entry name" value="ARGININE--TRNA LIGASE, MITOCHONDRIAL-RELATED"/>
    <property type="match status" value="1"/>
</dbReference>
<sequence length="631" mass="70866">MATTSTEGLYGFLEAMGVEDPSFVSATKELYTNPQAIYFSHLAELIVQLTDCEKDIAYKSIVWANDMTHLVVVAPRLRLKGVDSEDLAADLQQRFPKSPLFGHPVNDGINLLFYFSNTHLARLLLSYVIDRGSSYGNSPLAEAPVEDGAEAQGHKVIVEFSSPNLGKAFTGLHLRSTIIGAFIASIYERLGWDVTRMTFLGDWGKHVGLLAAGWSRFGSDEQFDADPLRHLLDVYNQIEELFKKEQETAKHVPEGQDATEVSHEIEAERDDFFKKLEDGDEEALNLWRRFREVCIARYTELYARLGIRFDDYSGESDVSHETIEEVENALKEKGVYRESDGAWVIDINKNDEKHGAAIARFRNGTTTYLLRDVAAVLERSKKYSFDKMIYVVSVRQTTHFQQVFKVLDLMGRSDLAQRLDHIGFGDVHGLSPKEGTSGLLLGDILDQCADATKLALDTDEETAQLFAEQDPAKVYDGLGAINLMVDDLSSRRGGTFNFDLNKLANPGDYTGLNLQKWYTKLGSKLSGVEIDRGELENTDYSMFEGEDNSYADILRLLVQFPGIMKTSFERLESSQILTFLFNIIDFLPNVWEDEAEAEGSTRNLAKLAFYKCFQIVLENGMRTLGLVPLTA</sequence>